<evidence type="ECO:0000256" key="6">
    <source>
        <dbReference type="ARBA" id="ARBA00023157"/>
    </source>
</evidence>
<dbReference type="PRINTS" id="PR00382">
    <property type="entry name" value="LIPIDTRNSFER"/>
</dbReference>
<dbReference type="SUPFAM" id="SSF47699">
    <property type="entry name" value="Bifunctional inhibitor/lipid-transfer protein/seed storage 2S albumin"/>
    <property type="match status" value="1"/>
</dbReference>
<sequence>MASRGVNIGLTIAVLVAMLWGKAMSQSSCTNVLIGLASCLSYVSGSSSNPTPQCCSQLASVVKSQPQCLCMALDGGGASLGVSINETLALKLPETCKVQTPPASRCKEHNGPGMSPAGSPLPGGSKEETSGSSWVGENKNKPLQFIVFVLFMASCASATISF</sequence>
<dbReference type="CDD" id="cd00010">
    <property type="entry name" value="AAI_LTSS"/>
    <property type="match status" value="1"/>
</dbReference>
<comment type="caution">
    <text evidence="12">The sequence shown here is derived from an EMBL/GenBank/DDBJ whole genome shotgun (WGS) entry which is preliminary data.</text>
</comment>
<dbReference type="GO" id="GO:0008289">
    <property type="term" value="F:lipid binding"/>
    <property type="evidence" value="ECO:0007669"/>
    <property type="project" value="InterPro"/>
</dbReference>
<keyword evidence="4" id="KW-0472">Membrane</keyword>
<dbReference type="GO" id="GO:0006869">
    <property type="term" value="P:lipid transport"/>
    <property type="evidence" value="ECO:0007669"/>
    <property type="project" value="InterPro"/>
</dbReference>
<accession>A0A9Q0EYY4</accession>
<dbReference type="OrthoDB" id="911994at2759"/>
<dbReference type="PANTHER" id="PTHR33044">
    <property type="entry name" value="BIFUNCTIONAL INHIBITOR/LIPID-TRANSFER PROTEIN/SEED STORAGE 2S ALBUMIN SUPERFAMILY PROTEIN-RELATED"/>
    <property type="match status" value="1"/>
</dbReference>
<keyword evidence="4" id="KW-0336">GPI-anchor</keyword>
<dbReference type="FunFam" id="1.10.110.10:FF:000001">
    <property type="entry name" value="Bifunctional inhibitor/lipid-transfer protein/seed storage 2S albumin superfamily protein"/>
    <property type="match status" value="1"/>
</dbReference>
<keyword evidence="3" id="KW-1003">Cell membrane</keyword>
<dbReference type="GO" id="GO:0098552">
    <property type="term" value="C:side of membrane"/>
    <property type="evidence" value="ECO:0007669"/>
    <property type="project" value="UniProtKB-KW"/>
</dbReference>
<comment type="similarity">
    <text evidence="2">Belongs to the plant LTP family.</text>
</comment>
<keyword evidence="6" id="KW-1015">Disulfide bond</keyword>
<name>A0A9Q0EYY4_9ROSI</name>
<evidence type="ECO:0000313" key="13">
    <source>
        <dbReference type="Proteomes" id="UP001141552"/>
    </source>
</evidence>
<dbReference type="Gene3D" id="1.10.110.10">
    <property type="entry name" value="Plant lipid-transfer and hydrophobic proteins"/>
    <property type="match status" value="1"/>
</dbReference>
<organism evidence="12 13">
    <name type="scientific">Turnera subulata</name>
    <dbReference type="NCBI Taxonomy" id="218843"/>
    <lineage>
        <taxon>Eukaryota</taxon>
        <taxon>Viridiplantae</taxon>
        <taxon>Streptophyta</taxon>
        <taxon>Embryophyta</taxon>
        <taxon>Tracheophyta</taxon>
        <taxon>Spermatophyta</taxon>
        <taxon>Magnoliopsida</taxon>
        <taxon>eudicotyledons</taxon>
        <taxon>Gunneridae</taxon>
        <taxon>Pentapetalae</taxon>
        <taxon>rosids</taxon>
        <taxon>fabids</taxon>
        <taxon>Malpighiales</taxon>
        <taxon>Passifloraceae</taxon>
        <taxon>Turnera</taxon>
    </lineage>
</organism>
<evidence type="ECO:0000256" key="10">
    <source>
        <dbReference type="SAM" id="SignalP"/>
    </source>
</evidence>
<dbReference type="Pfam" id="PF14368">
    <property type="entry name" value="LTP_2"/>
    <property type="match status" value="1"/>
</dbReference>
<keyword evidence="5 10" id="KW-0732">Signal</keyword>
<protein>
    <recommendedName>
        <fullName evidence="11">Bifunctional inhibitor/plant lipid transfer protein/seed storage helical domain-containing protein</fullName>
    </recommendedName>
</protein>
<dbReference type="GO" id="GO:0005886">
    <property type="term" value="C:plasma membrane"/>
    <property type="evidence" value="ECO:0007669"/>
    <property type="project" value="UniProtKB-SubCell"/>
</dbReference>
<keyword evidence="8" id="KW-0449">Lipoprotein</keyword>
<dbReference type="InterPro" id="IPR043325">
    <property type="entry name" value="LTSS"/>
</dbReference>
<keyword evidence="13" id="KW-1185">Reference proteome</keyword>
<keyword evidence="7" id="KW-0325">Glycoprotein</keyword>
<feature type="region of interest" description="Disordered" evidence="9">
    <location>
        <begin position="101"/>
        <end position="135"/>
    </location>
</feature>
<evidence type="ECO:0000256" key="2">
    <source>
        <dbReference type="ARBA" id="ARBA00009748"/>
    </source>
</evidence>
<dbReference type="Proteomes" id="UP001141552">
    <property type="component" value="Unassembled WGS sequence"/>
</dbReference>
<feature type="signal peptide" evidence="10">
    <location>
        <begin position="1"/>
        <end position="25"/>
    </location>
</feature>
<reference evidence="12" key="1">
    <citation type="submission" date="2022-02" db="EMBL/GenBank/DDBJ databases">
        <authorList>
            <person name="Henning P.M."/>
            <person name="McCubbin A.G."/>
            <person name="Shore J.S."/>
        </authorList>
    </citation>
    <scope>NUCLEOTIDE SEQUENCE</scope>
    <source>
        <strain evidence="12">F60SS</strain>
        <tissue evidence="12">Leaves</tissue>
    </source>
</reference>
<evidence type="ECO:0000256" key="7">
    <source>
        <dbReference type="ARBA" id="ARBA00023180"/>
    </source>
</evidence>
<evidence type="ECO:0000256" key="9">
    <source>
        <dbReference type="SAM" id="MobiDB-lite"/>
    </source>
</evidence>
<evidence type="ECO:0000256" key="1">
    <source>
        <dbReference type="ARBA" id="ARBA00004609"/>
    </source>
</evidence>
<feature type="chain" id="PRO_5040400005" description="Bifunctional inhibitor/plant lipid transfer protein/seed storage helical domain-containing protein" evidence="10">
    <location>
        <begin position="26"/>
        <end position="162"/>
    </location>
</feature>
<proteinExistence type="inferred from homology"/>
<evidence type="ECO:0000313" key="12">
    <source>
        <dbReference type="EMBL" id="KAJ4822235.1"/>
    </source>
</evidence>
<evidence type="ECO:0000256" key="4">
    <source>
        <dbReference type="ARBA" id="ARBA00022622"/>
    </source>
</evidence>
<feature type="domain" description="Bifunctional inhibitor/plant lipid transfer protein/seed storage helical" evidence="11">
    <location>
        <begin position="29"/>
        <end position="106"/>
    </location>
</feature>
<dbReference type="InterPro" id="IPR000528">
    <property type="entry name" value="Plant_nsLTP"/>
</dbReference>
<evidence type="ECO:0000256" key="5">
    <source>
        <dbReference type="ARBA" id="ARBA00022729"/>
    </source>
</evidence>
<dbReference type="SMART" id="SM00499">
    <property type="entry name" value="AAI"/>
    <property type="match status" value="1"/>
</dbReference>
<reference evidence="12" key="2">
    <citation type="journal article" date="2023" name="Plants (Basel)">
        <title>Annotation of the Turnera subulata (Passifloraceae) Draft Genome Reveals the S-Locus Evolved after the Divergence of Turneroideae from Passifloroideae in a Stepwise Manner.</title>
        <authorList>
            <person name="Henning P.M."/>
            <person name="Roalson E.H."/>
            <person name="Mir W."/>
            <person name="McCubbin A.G."/>
            <person name="Shore J.S."/>
        </authorList>
    </citation>
    <scope>NUCLEOTIDE SEQUENCE</scope>
    <source>
        <strain evidence="12">F60SS</strain>
    </source>
</reference>
<evidence type="ECO:0000259" key="11">
    <source>
        <dbReference type="SMART" id="SM00499"/>
    </source>
</evidence>
<dbReference type="AlphaFoldDB" id="A0A9Q0EYY4"/>
<evidence type="ECO:0000256" key="8">
    <source>
        <dbReference type="ARBA" id="ARBA00023288"/>
    </source>
</evidence>
<dbReference type="InterPro" id="IPR016140">
    <property type="entry name" value="Bifunc_inhib/LTP/seed_store"/>
</dbReference>
<dbReference type="InterPro" id="IPR036312">
    <property type="entry name" value="Bifun_inhib/LTP/seed_sf"/>
</dbReference>
<dbReference type="EMBL" id="JAKUCV010007724">
    <property type="protein sequence ID" value="KAJ4822235.1"/>
    <property type="molecule type" value="Genomic_DNA"/>
</dbReference>
<comment type="subcellular location">
    <subcellularLocation>
        <location evidence="1">Cell membrane</location>
        <topology evidence="1">Lipid-anchor</topology>
        <topology evidence="1">GPI-anchor</topology>
    </subcellularLocation>
</comment>
<evidence type="ECO:0000256" key="3">
    <source>
        <dbReference type="ARBA" id="ARBA00022475"/>
    </source>
</evidence>
<gene>
    <name evidence="12" type="ORF">Tsubulata_035655</name>
</gene>